<dbReference type="EMBL" id="UHIA01000004">
    <property type="protein sequence ID" value="SUO96976.1"/>
    <property type="molecule type" value="Genomic_DNA"/>
</dbReference>
<dbReference type="Pfam" id="PF00652">
    <property type="entry name" value="Ricin_B_lectin"/>
    <property type="match status" value="1"/>
</dbReference>
<dbReference type="Gene3D" id="2.80.10.50">
    <property type="match status" value="1"/>
</dbReference>
<evidence type="ECO:0000259" key="2">
    <source>
        <dbReference type="SMART" id="SM00458"/>
    </source>
</evidence>
<evidence type="ECO:0000313" key="4">
    <source>
        <dbReference type="Proteomes" id="UP000254575"/>
    </source>
</evidence>
<keyword evidence="4" id="KW-1185">Reference proteome</keyword>
<reference evidence="3 4" key="1">
    <citation type="submission" date="2018-06" db="EMBL/GenBank/DDBJ databases">
        <authorList>
            <consortium name="Pathogen Informatics"/>
            <person name="Doyle S."/>
        </authorList>
    </citation>
    <scope>NUCLEOTIDE SEQUENCE [LARGE SCALE GENOMIC DNA]</scope>
    <source>
        <strain evidence="3 4">NCTC10717</strain>
    </source>
</reference>
<proteinExistence type="predicted"/>
<dbReference type="EC" id="3.2.1.39" evidence="3"/>
<gene>
    <name evidence="3" type="ORF">NCTC10717_01280</name>
</gene>
<dbReference type="PROSITE" id="PS50231">
    <property type="entry name" value="RICIN_B_LECTIN"/>
    <property type="match status" value="1"/>
</dbReference>
<dbReference type="GO" id="GO:0042973">
    <property type="term" value="F:glucan endo-1,3-beta-D-glucosidase activity"/>
    <property type="evidence" value="ECO:0007669"/>
    <property type="project" value="UniProtKB-EC"/>
</dbReference>
<dbReference type="AlphaFoldDB" id="A0A380MY67"/>
<feature type="domain" description="Ricin B lectin" evidence="2">
    <location>
        <begin position="54"/>
        <end position="166"/>
    </location>
</feature>
<dbReference type="SUPFAM" id="SSF50370">
    <property type="entry name" value="Ricin B-like lectins"/>
    <property type="match status" value="1"/>
</dbReference>
<keyword evidence="3" id="KW-0378">Hydrolase</keyword>
<feature type="signal peptide" evidence="1">
    <location>
        <begin position="1"/>
        <end position="18"/>
    </location>
</feature>
<dbReference type="SMART" id="SM00458">
    <property type="entry name" value="RICIN"/>
    <property type="match status" value="1"/>
</dbReference>
<evidence type="ECO:0000256" key="1">
    <source>
        <dbReference type="SAM" id="SignalP"/>
    </source>
</evidence>
<dbReference type="OrthoDB" id="6229465at2"/>
<accession>A0A380MY67</accession>
<dbReference type="Proteomes" id="UP000254575">
    <property type="component" value="Unassembled WGS sequence"/>
</dbReference>
<name>A0A380MY67_9GAMM</name>
<keyword evidence="1" id="KW-0732">Signal</keyword>
<dbReference type="PROSITE" id="PS51257">
    <property type="entry name" value="PROKAR_LIPOPROTEIN"/>
    <property type="match status" value="1"/>
</dbReference>
<keyword evidence="3" id="KW-0326">Glycosidase</keyword>
<protein>
    <submittedName>
        <fullName evidence="3">Glucan endo-1,3-beta-glucosidase</fullName>
        <ecNumber evidence="3">3.2.1.39</ecNumber>
    </submittedName>
</protein>
<dbReference type="InterPro" id="IPR000772">
    <property type="entry name" value="Ricin_B_lectin"/>
</dbReference>
<sequence length="166" mass="18806">MMMKKLVLTCATALSVTACVVTEGIPAIMVENDRPAYSPVIIVKSDSLSREEGRVKMFRVNGQCLDIHGDNDRYLIRHSCHGKSNQLFQWHSDQTLRHNGRCLDIKGNDSRAGTDIILYECTGRANQKWYRDGRRIRSSMNGLCLDAGEPYIKMQTCQNTAAQYFD</sequence>
<dbReference type="InterPro" id="IPR035992">
    <property type="entry name" value="Ricin_B-like_lectins"/>
</dbReference>
<organism evidence="3 4">
    <name type="scientific">Suttonella indologenes</name>
    <dbReference type="NCBI Taxonomy" id="13276"/>
    <lineage>
        <taxon>Bacteria</taxon>
        <taxon>Pseudomonadati</taxon>
        <taxon>Pseudomonadota</taxon>
        <taxon>Gammaproteobacteria</taxon>
        <taxon>Cardiobacteriales</taxon>
        <taxon>Cardiobacteriaceae</taxon>
        <taxon>Suttonella</taxon>
    </lineage>
</organism>
<evidence type="ECO:0000313" key="3">
    <source>
        <dbReference type="EMBL" id="SUO96976.1"/>
    </source>
</evidence>
<feature type="chain" id="PRO_5016681977" evidence="1">
    <location>
        <begin position="19"/>
        <end position="166"/>
    </location>
</feature>